<comment type="caution">
    <text evidence="3">The sequence shown here is derived from an EMBL/GenBank/DDBJ whole genome shotgun (WGS) entry which is preliminary data.</text>
</comment>
<evidence type="ECO:0000313" key="4">
    <source>
        <dbReference type="EMBL" id="KUM49719.1"/>
    </source>
</evidence>
<proteinExistence type="predicted"/>
<keyword evidence="1" id="KW-0812">Transmembrane</keyword>
<name>A0A124GNG6_PICGL</name>
<dbReference type="EMBL" id="LKAM01000008">
    <property type="protein sequence ID" value="KUM47226.1"/>
    <property type="molecule type" value="Genomic_DNA"/>
</dbReference>
<reference evidence="3" key="1">
    <citation type="journal article" date="2015" name="Genome Biol. Evol.">
        <title>Organellar Genomes of White Spruce (Picea glauca): Assembly and Annotation.</title>
        <authorList>
            <person name="Jackman S.D."/>
            <person name="Warren R.L."/>
            <person name="Gibb E.A."/>
            <person name="Vandervalk B.P."/>
            <person name="Mohamadi H."/>
            <person name="Chu J."/>
            <person name="Raymond A."/>
            <person name="Pleasance S."/>
            <person name="Coope R."/>
            <person name="Wildung M.R."/>
            <person name="Ritland C.E."/>
            <person name="Bousquet J."/>
            <person name="Jones S.J."/>
            <person name="Bohlmann J."/>
            <person name="Birol I."/>
        </authorList>
    </citation>
    <scope>NUCLEOTIDE SEQUENCE [LARGE SCALE GENOMIC DNA]</scope>
    <source>
        <tissue evidence="3">Flushing bud</tissue>
    </source>
</reference>
<keyword evidence="1" id="KW-0472">Membrane</keyword>
<geneLocation type="mitochondrion" evidence="3"/>
<dbReference type="EMBL" id="LKAM01000004">
    <property type="protein sequence ID" value="KUM48753.1"/>
    <property type="molecule type" value="Genomic_DNA"/>
</dbReference>
<evidence type="ECO:0000256" key="1">
    <source>
        <dbReference type="SAM" id="Phobius"/>
    </source>
</evidence>
<evidence type="ECO:0000313" key="2">
    <source>
        <dbReference type="EMBL" id="KUM47226.1"/>
    </source>
</evidence>
<sequence length="129" mass="15137">MTRFTFRLKNEMARVALLVTLRVTQQQHQYQPFEPLPETNTTGWFKWCSLIRLPSTALLARSRAQASLALVRVIRVKVQQAILDSKLASLGLYPEHLQSWLSGLGRRFIYVYSFFLWLYCSYWLFGQCT</sequence>
<feature type="transmembrane region" description="Helical" evidence="1">
    <location>
        <begin position="108"/>
        <end position="125"/>
    </location>
</feature>
<keyword evidence="3" id="KW-0496">Mitochondrion</keyword>
<accession>A0A124GNG6</accession>
<gene>
    <name evidence="4" type="ORF">ABT39_MTgene2946</name>
    <name evidence="3" type="ORF">ABT39_MTgene4089</name>
    <name evidence="2" type="ORF">ABT39_MTgene6232</name>
</gene>
<organism evidence="3">
    <name type="scientific">Picea glauca</name>
    <name type="common">White spruce</name>
    <name type="synonym">Pinus glauca</name>
    <dbReference type="NCBI Taxonomy" id="3330"/>
    <lineage>
        <taxon>Eukaryota</taxon>
        <taxon>Viridiplantae</taxon>
        <taxon>Streptophyta</taxon>
        <taxon>Embryophyta</taxon>
        <taxon>Tracheophyta</taxon>
        <taxon>Spermatophyta</taxon>
        <taxon>Pinopsida</taxon>
        <taxon>Pinidae</taxon>
        <taxon>Conifers I</taxon>
        <taxon>Pinales</taxon>
        <taxon>Pinaceae</taxon>
        <taxon>Picea</taxon>
    </lineage>
</organism>
<dbReference type="EMBL" id="LKAM01000002">
    <property type="protein sequence ID" value="KUM49719.1"/>
    <property type="molecule type" value="Genomic_DNA"/>
</dbReference>
<keyword evidence="1" id="KW-1133">Transmembrane helix</keyword>
<protein>
    <submittedName>
        <fullName evidence="3">Uncharacterized protein</fullName>
    </submittedName>
</protein>
<evidence type="ECO:0000313" key="3">
    <source>
        <dbReference type="EMBL" id="KUM48753.1"/>
    </source>
</evidence>
<dbReference type="AlphaFoldDB" id="A0A124GNG6"/>